<protein>
    <submittedName>
        <fullName evidence="2">Uncharacterized protein</fullName>
    </submittedName>
</protein>
<sequence length="1154" mass="132084">MSNRNRPRRHPGFNRGSKSQRLRRTKEREIKLNSLLEQIVAVWQQKHSSENNAFQDLSVSKTKELLYSIELKAEDINDLFDFLMYNKPVEKTMNDLKKHLENHLKNLNDSIQQRGNSEFFKIETAEYDCNSGSDSFAGSTIHSLNNSITNDLSYVSVQMNDESNLNVDSQMCLSKIKVEVDMDEETTFLNESCYTPHRDISSFKVRTEPQVSFLCGNDVLSVNSLHRTDQENTCPLNKNCEISNSVIPSNICCTNSNCTELNAEKKDNCNDNLLFIKLEFQDDNCSESVTFFQQEMNSKSVLRKTKALLKEQPEKTYTITALNGSPKLEDHVVNDSHTNKEISNVNLMKENKLKKKRPVNYLKKKGTCCKKNCRNVQKSGVPVSKESINIEDENYKTRHLFDPEFGKIKIGNFLMRIFSIQDKFLRLMQFTSVMDKVSSAKCKINKRVRRFKDPYSRAKSQRYRRAIQRESKLMTLLEQIAAICQHKYSQEGSKFLDIPVTKTKKILGPVVMNADDIKNLFDFLMYDEPVEETVNDLINCVEYKLKNTNDSVQRSQNSGSFEIPVTKYEDNNAIDSVSESTIHSLHNSATNDLNCVRIQMNDESSLKVDSQVFLSNVKHEFNVKEKNAAFSHESCNKSHGAMSSIKMRTDPDSQVSFLSESEILSVSSLRMTDQEKVSPLHKNCEISTSVILSNVCCSTTRCVGFHAQRNKKCKKKGASRQLKHPYQNCRSASQRLRRAKEREIKMKTLLKQIVAVCKYKHSQESSALQEMSAKKTKELPGSIELNASDLNHLSDFLTYDKPVEEIMNDLIKCIEYQLKNGNDNVQQIRNSESIPNQTAKYVNSGGDSIALSTIHSLYNSATNNISYINKQLNDESALKVNPQVFLSNVKHEVNEREENATFLSESCYTSHLETSSVRMRTDSEIYFLNGNEVLSINPLHVTDEENICPLNKNCEVSNSVIPSNMCCITSSCTELHAERNDNNDDNLLFVKLEFQEDNDNEYEKIFQQEMNLESMHHKTKTHVKEEPKKTYTVAALNGSPKWKGHIVDYCRTNREISDEKFDVNKLTTHNFSHPSKNPIITSDDYEESQMSVKTTRNNLKNNRICSKKNCRNIRKTGVSNSKAAINMDGEIYKTSYIFDPEFGKITISNTRNTS</sequence>
<dbReference type="Proteomes" id="UP000887013">
    <property type="component" value="Unassembled WGS sequence"/>
</dbReference>
<evidence type="ECO:0000256" key="1">
    <source>
        <dbReference type="SAM" id="MobiDB-lite"/>
    </source>
</evidence>
<feature type="region of interest" description="Disordered" evidence="1">
    <location>
        <begin position="1"/>
        <end position="25"/>
    </location>
</feature>
<dbReference type="EMBL" id="BMAW01128516">
    <property type="protein sequence ID" value="GFU25920.1"/>
    <property type="molecule type" value="Genomic_DNA"/>
</dbReference>
<gene>
    <name evidence="2" type="primary">NCL1_51814</name>
    <name evidence="2" type="ORF">NPIL_102851</name>
</gene>
<comment type="caution">
    <text evidence="2">The sequence shown here is derived from an EMBL/GenBank/DDBJ whole genome shotgun (WGS) entry which is preliminary data.</text>
</comment>
<organism evidence="2 3">
    <name type="scientific">Nephila pilipes</name>
    <name type="common">Giant wood spider</name>
    <name type="synonym">Nephila maculata</name>
    <dbReference type="NCBI Taxonomy" id="299642"/>
    <lineage>
        <taxon>Eukaryota</taxon>
        <taxon>Metazoa</taxon>
        <taxon>Ecdysozoa</taxon>
        <taxon>Arthropoda</taxon>
        <taxon>Chelicerata</taxon>
        <taxon>Arachnida</taxon>
        <taxon>Araneae</taxon>
        <taxon>Araneomorphae</taxon>
        <taxon>Entelegynae</taxon>
        <taxon>Araneoidea</taxon>
        <taxon>Nephilidae</taxon>
        <taxon>Nephila</taxon>
    </lineage>
</organism>
<evidence type="ECO:0000313" key="3">
    <source>
        <dbReference type="Proteomes" id="UP000887013"/>
    </source>
</evidence>
<proteinExistence type="predicted"/>
<dbReference type="AlphaFoldDB" id="A0A8X6UKC7"/>
<reference evidence="2" key="1">
    <citation type="submission" date="2020-08" db="EMBL/GenBank/DDBJ databases">
        <title>Multicomponent nature underlies the extraordinary mechanical properties of spider dragline silk.</title>
        <authorList>
            <person name="Kono N."/>
            <person name="Nakamura H."/>
            <person name="Mori M."/>
            <person name="Yoshida Y."/>
            <person name="Ohtoshi R."/>
            <person name="Malay A.D."/>
            <person name="Moran D.A.P."/>
            <person name="Tomita M."/>
            <person name="Numata K."/>
            <person name="Arakawa K."/>
        </authorList>
    </citation>
    <scope>NUCLEOTIDE SEQUENCE</scope>
</reference>
<keyword evidence="3" id="KW-1185">Reference proteome</keyword>
<evidence type="ECO:0000313" key="2">
    <source>
        <dbReference type="EMBL" id="GFU25920.1"/>
    </source>
</evidence>
<dbReference type="OrthoDB" id="6430083at2759"/>
<name>A0A8X6UKC7_NEPPI</name>
<accession>A0A8X6UKC7</accession>